<organism evidence="2 3">
    <name type="scientific">Metschnikowia bicuspidata var. bicuspidata NRRL YB-4993</name>
    <dbReference type="NCBI Taxonomy" id="869754"/>
    <lineage>
        <taxon>Eukaryota</taxon>
        <taxon>Fungi</taxon>
        <taxon>Dikarya</taxon>
        <taxon>Ascomycota</taxon>
        <taxon>Saccharomycotina</taxon>
        <taxon>Pichiomycetes</taxon>
        <taxon>Metschnikowiaceae</taxon>
        <taxon>Metschnikowia</taxon>
    </lineage>
</organism>
<reference evidence="2 3" key="1">
    <citation type="submission" date="2016-05" db="EMBL/GenBank/DDBJ databases">
        <title>Comparative genomics of biotechnologically important yeasts.</title>
        <authorList>
            <consortium name="DOE Joint Genome Institute"/>
            <person name="Riley R."/>
            <person name="Haridas S."/>
            <person name="Wolfe K.H."/>
            <person name="Lopes M.R."/>
            <person name="Hittinger C.T."/>
            <person name="Goker M."/>
            <person name="Salamov A."/>
            <person name="Wisecaver J."/>
            <person name="Long T.M."/>
            <person name="Aerts A.L."/>
            <person name="Barry K."/>
            <person name="Choi C."/>
            <person name="Clum A."/>
            <person name="Coughlan A.Y."/>
            <person name="Deshpande S."/>
            <person name="Douglass A.P."/>
            <person name="Hanson S.J."/>
            <person name="Klenk H.-P."/>
            <person name="LaButti K."/>
            <person name="Lapidus A."/>
            <person name="Lindquist E."/>
            <person name="Lipzen A."/>
            <person name="Meier-kolthoff J.P."/>
            <person name="Ohm R.A."/>
            <person name="Otillar R.P."/>
            <person name="Pangilinan J."/>
            <person name="Peng Y."/>
            <person name="Rokas A."/>
            <person name="Rosa C.A."/>
            <person name="Scheuner C."/>
            <person name="Sibirny A.A."/>
            <person name="Slot J.C."/>
            <person name="Stielow J.B."/>
            <person name="Sun H."/>
            <person name="Kurtzman C.P."/>
            <person name="Blackwell M."/>
            <person name="Grigoriev I.V."/>
            <person name="Jeffries T.W."/>
        </authorList>
    </citation>
    <scope>NUCLEOTIDE SEQUENCE [LARGE SCALE GENOMIC DNA]</scope>
    <source>
        <strain evidence="2 3">NRRL YB-4993</strain>
    </source>
</reference>
<feature type="compositionally biased region" description="Basic residues" evidence="1">
    <location>
        <begin position="24"/>
        <end position="52"/>
    </location>
</feature>
<evidence type="ECO:0000313" key="2">
    <source>
        <dbReference type="EMBL" id="OBA20196.1"/>
    </source>
</evidence>
<feature type="region of interest" description="Disordered" evidence="1">
    <location>
        <begin position="86"/>
        <end position="165"/>
    </location>
</feature>
<feature type="region of interest" description="Disordered" evidence="1">
    <location>
        <begin position="1"/>
        <end position="52"/>
    </location>
</feature>
<dbReference type="RefSeq" id="XP_018710718.1">
    <property type="nucleotide sequence ID" value="XM_018854854.1"/>
</dbReference>
<proteinExistence type="predicted"/>
<evidence type="ECO:0000256" key="1">
    <source>
        <dbReference type="SAM" id="MobiDB-lite"/>
    </source>
</evidence>
<feature type="compositionally biased region" description="Basic residues" evidence="1">
    <location>
        <begin position="134"/>
        <end position="150"/>
    </location>
</feature>
<gene>
    <name evidence="2" type="ORF">METBIDRAFT_192518</name>
</gene>
<feature type="compositionally biased region" description="Polar residues" evidence="1">
    <location>
        <begin position="151"/>
        <end position="165"/>
    </location>
</feature>
<protein>
    <submittedName>
        <fullName evidence="2">Uncharacterized protein</fullName>
    </submittedName>
</protein>
<sequence>MDDGGFWKSCCPANRAPGPGLSRAGKKKTSGHPEKKARRSPGPRRQIRAVHRWSARHPAPAIGACAEHPASRADLPAPLRPREIYRSGMASRASRVHQFCPTQTTPRHRPQTPQPPLRHHTPTDPGPHPDRHTPKQRHTHKAATRPKQRKTNQPETQTARPSPVS</sequence>
<comment type="caution">
    <text evidence="2">The sequence shown here is derived from an EMBL/GenBank/DDBJ whole genome shotgun (WGS) entry which is preliminary data.</text>
</comment>
<dbReference type="EMBL" id="LXTC01000004">
    <property type="protein sequence ID" value="OBA20196.1"/>
    <property type="molecule type" value="Genomic_DNA"/>
</dbReference>
<dbReference type="GeneID" id="30027830"/>
<evidence type="ECO:0000313" key="3">
    <source>
        <dbReference type="Proteomes" id="UP000092555"/>
    </source>
</evidence>
<dbReference type="AlphaFoldDB" id="A0A1A0H849"/>
<keyword evidence="3" id="KW-1185">Reference proteome</keyword>
<name>A0A1A0H849_9ASCO</name>
<accession>A0A1A0H849</accession>
<dbReference type="Proteomes" id="UP000092555">
    <property type="component" value="Unassembled WGS sequence"/>
</dbReference>